<reference evidence="2" key="1">
    <citation type="submission" date="2014-04" db="EMBL/GenBank/DDBJ databases">
        <title>Evolutionary Origins and Diversification of the Mycorrhizal Mutualists.</title>
        <authorList>
            <consortium name="DOE Joint Genome Institute"/>
            <consortium name="Mycorrhizal Genomics Consortium"/>
            <person name="Kohler A."/>
            <person name="Kuo A."/>
            <person name="Nagy L.G."/>
            <person name="Floudas D."/>
            <person name="Copeland A."/>
            <person name="Barry K.W."/>
            <person name="Cichocki N."/>
            <person name="Veneault-Fourrey C."/>
            <person name="LaButti K."/>
            <person name="Lindquist E.A."/>
            <person name="Lipzen A."/>
            <person name="Lundell T."/>
            <person name="Morin E."/>
            <person name="Murat C."/>
            <person name="Riley R."/>
            <person name="Ohm R."/>
            <person name="Sun H."/>
            <person name="Tunlid A."/>
            <person name="Henrissat B."/>
            <person name="Grigoriev I.V."/>
            <person name="Hibbett D.S."/>
            <person name="Martin F."/>
        </authorList>
    </citation>
    <scope>NUCLEOTIDE SEQUENCE [LARGE SCALE GENOMIC DNA]</scope>
    <source>
        <strain evidence="2">FD-334 SS-4</strain>
    </source>
</reference>
<sequence length="718" mass="79619">MNNLALASPNTTEGSFWYPIGSAILEPPPLQSVQQDASGQPTTLSIQRARSLSSATMATADVRLTMKRSITDLFYNIDESNQGEEQSQRHNAANSNHLIPYRDLPRVQHLFERMRLRGDDGDVVLYAPDFSGGTRKHVYRRPIPLSRISPDFTVHKCAESIMEIYAIFVLVATRASEELIGFTFVAGKPTTTLQRISTAVLTKIVSDPTLRHFRGNYNYIASGQVCQWLIDDEPEAWDFTPEKIKENAFAHAIHKETTNSLFQQRNDISIDLREGVKSVVQKESLFSEASRIERVFPPGSRSPAAHAAQARYLLAHVCGVSDPETMTVVDLTPRADFLVGKAVERMVSAAIYSTGVTSFALMVYMWFGHAAAAAAAAAAAETAMQENAKPGKLPSLPKHAVAPVAARPMYPGLPWMPLHVISYAATFVILELVRLAGLEDMAGLDMIAASSLHSFSTSDGYINTAVTDTVQMYFDNPSSESGRKIHAFLAYLEREWKLQKAVQQHFKNVAALSKLSAEYRQYYSLPQLRISAGTLWLLITWSTNSSSTSLRRTFLRDRVLRLNGGIDAAYLGVCLGVLSRTCSRYRPGYAWLFTTETRVYTRPGGLVLHASMTFATSQVASYQRHRGCSSMPLLSLGAHRALGCLYLTASSCGFELPTYAYTNLSSLEQRSNPTTFATWPLRECHRQRLTQRHASTLKVEGVVSKACEDEGRLFKEDI</sequence>
<gene>
    <name evidence="1" type="ORF">HYPSUDRAFT_55384</name>
</gene>
<evidence type="ECO:0000313" key="1">
    <source>
        <dbReference type="EMBL" id="KJA21685.1"/>
    </source>
</evidence>
<dbReference type="AlphaFoldDB" id="A0A0D2PPA1"/>
<dbReference type="Proteomes" id="UP000054270">
    <property type="component" value="Unassembled WGS sequence"/>
</dbReference>
<evidence type="ECO:0000313" key="2">
    <source>
        <dbReference type="Proteomes" id="UP000054270"/>
    </source>
</evidence>
<name>A0A0D2PPA1_HYPSF</name>
<accession>A0A0D2PPA1</accession>
<organism evidence="1 2">
    <name type="scientific">Hypholoma sublateritium (strain FD-334 SS-4)</name>
    <dbReference type="NCBI Taxonomy" id="945553"/>
    <lineage>
        <taxon>Eukaryota</taxon>
        <taxon>Fungi</taxon>
        <taxon>Dikarya</taxon>
        <taxon>Basidiomycota</taxon>
        <taxon>Agaricomycotina</taxon>
        <taxon>Agaricomycetes</taxon>
        <taxon>Agaricomycetidae</taxon>
        <taxon>Agaricales</taxon>
        <taxon>Agaricineae</taxon>
        <taxon>Strophariaceae</taxon>
        <taxon>Hypholoma</taxon>
    </lineage>
</organism>
<proteinExistence type="predicted"/>
<keyword evidence="2" id="KW-1185">Reference proteome</keyword>
<dbReference type="EMBL" id="KN817556">
    <property type="protein sequence ID" value="KJA21685.1"/>
    <property type="molecule type" value="Genomic_DNA"/>
</dbReference>
<protein>
    <submittedName>
        <fullName evidence="1">Uncharacterized protein</fullName>
    </submittedName>
</protein>